<feature type="coiled-coil region" evidence="1">
    <location>
        <begin position="134"/>
        <end position="208"/>
    </location>
</feature>
<evidence type="ECO:0000313" key="4">
    <source>
        <dbReference type="Proteomes" id="UP000826146"/>
    </source>
</evidence>
<accession>A0ABN6ICU1</accession>
<feature type="compositionally biased region" description="Polar residues" evidence="2">
    <location>
        <begin position="1"/>
        <end position="16"/>
    </location>
</feature>
<sequence>MGSFSMPTSWLNTPNPQLAPAEQIRSLLEQKPNSEQQEDLSELEKELYHFAQNLLKLNLEDIIDMGKDKKDKLTLKELRKMVVEMQKAVKTLQGRVENLENELEGPEGLREKYTKLEKEKGAVDKELGEKREALGKKEKELGEKNAAIEDLQKNKIPGLQSELGTERQKVENLDKKLEGLEQEKAKLETNAQQKEEELEGRITNLETQMATLKGFEPYQELLKLAQEHPNLGLVANTPGDLLNEIYKAPKNLMKKVAENTLKSIKEKTADAPIWMDYFERLFAILQDLLGLQRLAIKEGDGYNPAKCEILGKGNKQGKVCKVLFQGYQIGGTTVAYSLVETQ</sequence>
<evidence type="ECO:0000313" key="3">
    <source>
        <dbReference type="EMBL" id="BCZ20023.1"/>
    </source>
</evidence>
<dbReference type="EMBL" id="AP024820">
    <property type="protein sequence ID" value="BCZ20023.1"/>
    <property type="molecule type" value="Genomic_DNA"/>
</dbReference>
<dbReference type="Gene3D" id="1.10.287.1490">
    <property type="match status" value="1"/>
</dbReference>
<keyword evidence="4" id="KW-1185">Reference proteome</keyword>
<keyword evidence="3" id="KW-0614">Plasmid</keyword>
<name>A0ABN6ICU1_9HELI</name>
<reference evidence="3 4" key="1">
    <citation type="submission" date="2021-07" db="EMBL/GenBank/DDBJ databases">
        <title>Novel Helicobacter sp. Isolated from a cat.</title>
        <authorList>
            <person name="Rimbara E."/>
            <person name="Suzuki M."/>
        </authorList>
    </citation>
    <scope>NUCLEOTIDE SEQUENCE [LARGE SCALE GENOMIC DNA]</scope>
    <source>
        <strain evidence="4">NHP19-012</strain>
        <plasmid evidence="3 4">pNHP190012_1</plasmid>
    </source>
</reference>
<proteinExistence type="predicted"/>
<evidence type="ECO:0000256" key="1">
    <source>
        <dbReference type="SAM" id="Coils"/>
    </source>
</evidence>
<protein>
    <submittedName>
        <fullName evidence="3">Uncharacterized protein</fullName>
    </submittedName>
</protein>
<feature type="region of interest" description="Disordered" evidence="2">
    <location>
        <begin position="1"/>
        <end position="40"/>
    </location>
</feature>
<dbReference type="Proteomes" id="UP000826146">
    <property type="component" value="Plasmid pNHP190012_1"/>
</dbReference>
<keyword evidence="1" id="KW-0175">Coiled coil</keyword>
<gene>
    <name evidence="3" type="ORF">NHP190012_16650</name>
</gene>
<geneLocation type="plasmid" evidence="3 4">
    <name>pNHP190012_1</name>
</geneLocation>
<organism evidence="3 4">
    <name type="scientific">Helicobacter gastrofelis</name>
    <dbReference type="NCBI Taxonomy" id="2849642"/>
    <lineage>
        <taxon>Bacteria</taxon>
        <taxon>Pseudomonadati</taxon>
        <taxon>Campylobacterota</taxon>
        <taxon>Epsilonproteobacteria</taxon>
        <taxon>Campylobacterales</taxon>
        <taxon>Helicobacteraceae</taxon>
        <taxon>Helicobacter</taxon>
    </lineage>
</organism>
<evidence type="ECO:0000256" key="2">
    <source>
        <dbReference type="SAM" id="MobiDB-lite"/>
    </source>
</evidence>